<evidence type="ECO:0000256" key="1">
    <source>
        <dbReference type="SAM" id="Phobius"/>
    </source>
</evidence>
<sequence length="548" mass="63359">MLLILFITYPLFAQKNKNQDASQYSVNTTFPEFHELEAAAMEDSRIEELKEIVSLHLSKAKLENDSIEMARAYYYRILIEEPETALLLSDSMIKVTENSDHPNYPTLGYTLKGNILYDQGKFQLALDNFLMAYDLAIKKENIQDQGDISLAIAAIRNINGQHDAAVDLYTRSLNLLKEKSSPVDSYDDFSTLYYNLSLTHLRLSQLDSAKFYVQQGIDLSRKKNKKEDFKDFVLVDAQINYFNSDYKRSKDTLLKYIDGLEGTSKAIKLYYLGKIEKFYGNEEPGIAYFKNIDSIVSSTKDPFEEVKDVYHQLIIHSALNDKEKEQIKYIEKLIYYDSILSKEHENVTNKAVVAYDIPDLKRQKNKAENQLKTKSLYLILIAILAGLAIITGLYFYIRSRKMRERLKLLMEGSQIEEEKTKTITEHPTSVPEEIRKDILEKLAVFEKSEQFMSKDLDMYSLAQQIGTNTTYLSIVINHYKKMNFPTYVKDLKIKTAINQLSENSDLLKYNYQGLAEIFGFKTGESFSKAFYKKTGVYPSKFLDELKAR</sequence>
<keyword evidence="4" id="KW-1185">Reference proteome</keyword>
<dbReference type="SMART" id="SM00342">
    <property type="entry name" value="HTH_ARAC"/>
    <property type="match status" value="1"/>
</dbReference>
<dbReference type="Gene3D" id="1.10.10.60">
    <property type="entry name" value="Homeodomain-like"/>
    <property type="match status" value="1"/>
</dbReference>
<dbReference type="InterPro" id="IPR011990">
    <property type="entry name" value="TPR-like_helical_dom_sf"/>
</dbReference>
<keyword evidence="3" id="KW-0238">DNA-binding</keyword>
<keyword evidence="1" id="KW-0472">Membrane</keyword>
<dbReference type="GO" id="GO:0003700">
    <property type="term" value="F:DNA-binding transcription factor activity"/>
    <property type="evidence" value="ECO:0007669"/>
    <property type="project" value="InterPro"/>
</dbReference>
<dbReference type="Gene3D" id="1.25.40.10">
    <property type="entry name" value="Tetratricopeptide repeat domain"/>
    <property type="match status" value="1"/>
</dbReference>
<gene>
    <name evidence="3" type="ORF">C8P64_2103</name>
</gene>
<dbReference type="SMART" id="SM00028">
    <property type="entry name" value="TPR"/>
    <property type="match status" value="3"/>
</dbReference>
<evidence type="ECO:0000259" key="2">
    <source>
        <dbReference type="PROSITE" id="PS01124"/>
    </source>
</evidence>
<organism evidence="3 4">
    <name type="scientific">Christiangramia gaetbulicola</name>
    <dbReference type="NCBI Taxonomy" id="703340"/>
    <lineage>
        <taxon>Bacteria</taxon>
        <taxon>Pseudomonadati</taxon>
        <taxon>Bacteroidota</taxon>
        <taxon>Flavobacteriia</taxon>
        <taxon>Flavobacteriales</taxon>
        <taxon>Flavobacteriaceae</taxon>
        <taxon>Christiangramia</taxon>
    </lineage>
</organism>
<name>A0A2T6AIC9_9FLAO</name>
<dbReference type="AlphaFoldDB" id="A0A2T6AIC9"/>
<dbReference type="EMBL" id="QBKQ01000002">
    <property type="protein sequence ID" value="PTX43574.1"/>
    <property type="molecule type" value="Genomic_DNA"/>
</dbReference>
<feature type="transmembrane region" description="Helical" evidence="1">
    <location>
        <begin position="376"/>
        <end position="397"/>
    </location>
</feature>
<evidence type="ECO:0000313" key="3">
    <source>
        <dbReference type="EMBL" id="PTX43574.1"/>
    </source>
</evidence>
<dbReference type="Proteomes" id="UP000244174">
    <property type="component" value="Unassembled WGS sequence"/>
</dbReference>
<feature type="domain" description="HTH araC/xylS-type" evidence="2">
    <location>
        <begin position="442"/>
        <end position="544"/>
    </location>
</feature>
<accession>A0A2T6AIC9</accession>
<dbReference type="InterPro" id="IPR018060">
    <property type="entry name" value="HTH_AraC"/>
</dbReference>
<evidence type="ECO:0000313" key="4">
    <source>
        <dbReference type="Proteomes" id="UP000244174"/>
    </source>
</evidence>
<dbReference type="InterPro" id="IPR019734">
    <property type="entry name" value="TPR_rpt"/>
</dbReference>
<dbReference type="SUPFAM" id="SSF48452">
    <property type="entry name" value="TPR-like"/>
    <property type="match status" value="1"/>
</dbReference>
<proteinExistence type="predicted"/>
<comment type="caution">
    <text evidence="3">The sequence shown here is derived from an EMBL/GenBank/DDBJ whole genome shotgun (WGS) entry which is preliminary data.</text>
</comment>
<keyword evidence="1" id="KW-0812">Transmembrane</keyword>
<dbReference type="GO" id="GO:0043565">
    <property type="term" value="F:sequence-specific DNA binding"/>
    <property type="evidence" value="ECO:0007669"/>
    <property type="project" value="InterPro"/>
</dbReference>
<protein>
    <submittedName>
        <fullName evidence="3">AraC-like DNA-binding protein</fullName>
    </submittedName>
</protein>
<reference evidence="3 4" key="1">
    <citation type="submission" date="2018-04" db="EMBL/GenBank/DDBJ databases">
        <title>Genomic Encyclopedia of Archaeal and Bacterial Type Strains, Phase II (KMG-II): from individual species to whole genera.</title>
        <authorList>
            <person name="Goeker M."/>
        </authorList>
    </citation>
    <scope>NUCLEOTIDE SEQUENCE [LARGE SCALE GENOMIC DNA]</scope>
    <source>
        <strain evidence="3 4">DSM 23082</strain>
    </source>
</reference>
<keyword evidence="1" id="KW-1133">Transmembrane helix</keyword>
<dbReference type="PROSITE" id="PS01124">
    <property type="entry name" value="HTH_ARAC_FAMILY_2"/>
    <property type="match status" value="1"/>
</dbReference>